<sequence>MHIAVYPFRGFR</sequence>
<protein>
    <submittedName>
        <fullName evidence="1">Uncharacterized protein</fullName>
    </submittedName>
</protein>
<evidence type="ECO:0000313" key="1">
    <source>
        <dbReference type="EMBL" id="MBX67029.1"/>
    </source>
</evidence>
<accession>A0A2P2QJ68</accession>
<proteinExistence type="predicted"/>
<name>A0A2P2QJ68_RHIMU</name>
<dbReference type="EMBL" id="GGEC01086545">
    <property type="protein sequence ID" value="MBX67029.1"/>
    <property type="molecule type" value="Transcribed_RNA"/>
</dbReference>
<reference evidence="1" key="1">
    <citation type="submission" date="2018-02" db="EMBL/GenBank/DDBJ databases">
        <title>Rhizophora mucronata_Transcriptome.</title>
        <authorList>
            <person name="Meera S.P."/>
            <person name="Sreeshan A."/>
            <person name="Augustine A."/>
        </authorList>
    </citation>
    <scope>NUCLEOTIDE SEQUENCE</scope>
    <source>
        <tissue evidence="1">Leaf</tissue>
    </source>
</reference>
<organism evidence="1">
    <name type="scientific">Rhizophora mucronata</name>
    <name type="common">Asiatic mangrove</name>
    <dbReference type="NCBI Taxonomy" id="61149"/>
    <lineage>
        <taxon>Eukaryota</taxon>
        <taxon>Viridiplantae</taxon>
        <taxon>Streptophyta</taxon>
        <taxon>Embryophyta</taxon>
        <taxon>Tracheophyta</taxon>
        <taxon>Spermatophyta</taxon>
        <taxon>Magnoliopsida</taxon>
        <taxon>eudicotyledons</taxon>
        <taxon>Gunneridae</taxon>
        <taxon>Pentapetalae</taxon>
        <taxon>rosids</taxon>
        <taxon>fabids</taxon>
        <taxon>Malpighiales</taxon>
        <taxon>Rhizophoraceae</taxon>
        <taxon>Rhizophora</taxon>
    </lineage>
</organism>